<sequence>MTRIEAGLLIPGRGEPVPDGVVVLDGTRIGYAGPAVNAPTAEPGDEVVRVPVVLPGLWDCHTHLVGLRDSIGSEQLVLTPSQVAAARSVKDAEAALQAGFTSIREVGGYGVYLARVIDEGTVRGPKVYAAGSVLSPSGGHSDVHGLPHSWVTDPLRPNGMLQVADGVPECLRAVRLQLRLGAKLIKVCTSGGVISELDHPQHQQFGDEELRAMVEEAARADRVVAAHCHGRAGIKAALRAGCRTIEHGTDLDEETAAEMREAGAILVPTRSIYEAILTRKELVSPAARRKLEEIEARHSEAMGIAHRMGVRIALGTDLGTSDPESPLAWGRNGREFGYLVAAGLSPLEAIEAGTATAPETLGPQAPRSGLLAAGHDADVIAVSRNPLDDIGVLAEPDEITHVWKSGTPVKVPTAGN</sequence>
<accession>M2QRP1</accession>
<dbReference type="Gene3D" id="3.20.20.140">
    <property type="entry name" value="Metal-dependent hydrolases"/>
    <property type="match status" value="1"/>
</dbReference>
<dbReference type="Gene3D" id="2.30.40.10">
    <property type="entry name" value="Urease, subunit C, domain 1"/>
    <property type="match status" value="1"/>
</dbReference>
<evidence type="ECO:0000259" key="1">
    <source>
        <dbReference type="Pfam" id="PF01979"/>
    </source>
</evidence>
<dbReference type="SUPFAM" id="SSF51338">
    <property type="entry name" value="Composite domain of metallo-dependent hydrolases"/>
    <property type="match status" value="2"/>
</dbReference>
<comment type="caution">
    <text evidence="2">The sequence shown here is derived from an EMBL/GenBank/DDBJ whole genome shotgun (WGS) entry which is preliminary data.</text>
</comment>
<evidence type="ECO:0000313" key="3">
    <source>
        <dbReference type="Proteomes" id="UP000014137"/>
    </source>
</evidence>
<dbReference type="Proteomes" id="UP000014137">
    <property type="component" value="Unassembled WGS sequence"/>
</dbReference>
<dbReference type="EMBL" id="ANMG01000005">
    <property type="protein sequence ID" value="EMD29311.1"/>
    <property type="molecule type" value="Genomic_DNA"/>
</dbReference>
<dbReference type="Pfam" id="PF01979">
    <property type="entry name" value="Amidohydro_1"/>
    <property type="match status" value="1"/>
</dbReference>
<gene>
    <name evidence="2" type="ORF">C791_5053</name>
</gene>
<dbReference type="InterPro" id="IPR011059">
    <property type="entry name" value="Metal-dep_hydrolase_composite"/>
</dbReference>
<dbReference type="GO" id="GO:0016810">
    <property type="term" value="F:hydrolase activity, acting on carbon-nitrogen (but not peptide) bonds"/>
    <property type="evidence" value="ECO:0007669"/>
    <property type="project" value="InterPro"/>
</dbReference>
<dbReference type="PATRIC" id="fig|1238180.3.peg.1038"/>
<protein>
    <recommendedName>
        <fullName evidence="1">Amidohydrolase-related domain-containing protein</fullName>
    </recommendedName>
</protein>
<dbReference type="InterPro" id="IPR006680">
    <property type="entry name" value="Amidohydro-rel"/>
</dbReference>
<dbReference type="SUPFAM" id="SSF51556">
    <property type="entry name" value="Metallo-dependent hydrolases"/>
    <property type="match status" value="1"/>
</dbReference>
<name>M2QRP1_9PSEU</name>
<dbReference type="OrthoDB" id="3514520at2"/>
<organism evidence="2 3">
    <name type="scientific">Amycolatopsis azurea DSM 43854</name>
    <dbReference type="NCBI Taxonomy" id="1238180"/>
    <lineage>
        <taxon>Bacteria</taxon>
        <taxon>Bacillati</taxon>
        <taxon>Actinomycetota</taxon>
        <taxon>Actinomycetes</taxon>
        <taxon>Pseudonocardiales</taxon>
        <taxon>Pseudonocardiaceae</taxon>
        <taxon>Amycolatopsis</taxon>
    </lineage>
</organism>
<dbReference type="PANTHER" id="PTHR43135:SF3">
    <property type="entry name" value="ALPHA-D-RIBOSE 1-METHYLPHOSPHONATE 5-TRIPHOSPHATE DIPHOSPHATASE"/>
    <property type="match status" value="1"/>
</dbReference>
<dbReference type="RefSeq" id="WP_005151667.1">
    <property type="nucleotide sequence ID" value="NZ_ANMG01000005.1"/>
</dbReference>
<dbReference type="InterPro" id="IPR032466">
    <property type="entry name" value="Metal_Hydrolase"/>
</dbReference>
<proteinExistence type="predicted"/>
<feature type="domain" description="Amidohydrolase-related" evidence="1">
    <location>
        <begin position="52"/>
        <end position="409"/>
    </location>
</feature>
<dbReference type="CDD" id="cd01299">
    <property type="entry name" value="Met_dep_hydrolase_A"/>
    <property type="match status" value="1"/>
</dbReference>
<dbReference type="PANTHER" id="PTHR43135">
    <property type="entry name" value="ALPHA-D-RIBOSE 1-METHYLPHOSPHONATE 5-TRIPHOSPHATE DIPHOSPHATASE"/>
    <property type="match status" value="1"/>
</dbReference>
<dbReference type="InterPro" id="IPR057744">
    <property type="entry name" value="OTAase-like"/>
</dbReference>
<dbReference type="InterPro" id="IPR051781">
    <property type="entry name" value="Metallo-dep_Hydrolase"/>
</dbReference>
<reference evidence="2 3" key="1">
    <citation type="submission" date="2012-10" db="EMBL/GenBank/DDBJ databases">
        <title>Genome assembly of Amycolatopsis azurea DSM 43854.</title>
        <authorList>
            <person name="Khatri I."/>
            <person name="Kaur I."/>
            <person name="Subramanian S."/>
            <person name="Mayilraj S."/>
        </authorList>
    </citation>
    <scope>NUCLEOTIDE SEQUENCE [LARGE SCALE GENOMIC DNA]</scope>
    <source>
        <strain evidence="2 3">DSM 43854</strain>
    </source>
</reference>
<dbReference type="AlphaFoldDB" id="M2QRP1"/>
<evidence type="ECO:0000313" key="2">
    <source>
        <dbReference type="EMBL" id="EMD29311.1"/>
    </source>
</evidence>